<proteinExistence type="inferred from homology"/>
<keyword evidence="8" id="KW-0175">Coiled coil</keyword>
<evidence type="ECO:0000256" key="8">
    <source>
        <dbReference type="SAM" id="Coils"/>
    </source>
</evidence>
<dbReference type="GO" id="GO:0051117">
    <property type="term" value="F:ATPase binding"/>
    <property type="evidence" value="ECO:0007669"/>
    <property type="project" value="TreeGrafter"/>
</dbReference>
<feature type="transmembrane region" description="Helical" evidence="9">
    <location>
        <begin position="510"/>
        <end position="529"/>
    </location>
</feature>
<dbReference type="AlphaFoldDB" id="A0A1K1LS87"/>
<accession>A0A1K1LS87</accession>
<comment type="subcellular location">
    <subcellularLocation>
        <location evidence="1">Membrane</location>
        <topology evidence="1">Multi-pass membrane protein</topology>
    </subcellularLocation>
</comment>
<evidence type="ECO:0000313" key="10">
    <source>
        <dbReference type="EMBL" id="SFW13731.1"/>
    </source>
</evidence>
<evidence type="ECO:0000313" key="11">
    <source>
        <dbReference type="Proteomes" id="UP000183461"/>
    </source>
</evidence>
<feature type="coiled-coil region" evidence="8">
    <location>
        <begin position="225"/>
        <end position="259"/>
    </location>
</feature>
<dbReference type="InterPro" id="IPR002490">
    <property type="entry name" value="V-ATPase_116kDa_su"/>
</dbReference>
<dbReference type="GO" id="GO:0007035">
    <property type="term" value="P:vacuolar acidification"/>
    <property type="evidence" value="ECO:0007669"/>
    <property type="project" value="TreeGrafter"/>
</dbReference>
<dbReference type="Pfam" id="PF01496">
    <property type="entry name" value="V_ATPase_I"/>
    <property type="match status" value="2"/>
</dbReference>
<keyword evidence="7 9" id="KW-0472">Membrane</keyword>
<feature type="transmembrane region" description="Helical" evidence="9">
    <location>
        <begin position="593"/>
        <end position="616"/>
    </location>
</feature>
<evidence type="ECO:0000256" key="6">
    <source>
        <dbReference type="ARBA" id="ARBA00023065"/>
    </source>
</evidence>
<keyword evidence="3" id="KW-0813">Transport</keyword>
<dbReference type="RefSeq" id="WP_072299104.1">
    <property type="nucleotide sequence ID" value="NZ_FPIP01000001.1"/>
</dbReference>
<organism evidence="10 11">
    <name type="scientific">Ruminococcus flavefaciens</name>
    <dbReference type="NCBI Taxonomy" id="1265"/>
    <lineage>
        <taxon>Bacteria</taxon>
        <taxon>Bacillati</taxon>
        <taxon>Bacillota</taxon>
        <taxon>Clostridia</taxon>
        <taxon>Eubacteriales</taxon>
        <taxon>Oscillospiraceae</taxon>
        <taxon>Ruminococcus</taxon>
    </lineage>
</organism>
<evidence type="ECO:0000256" key="7">
    <source>
        <dbReference type="ARBA" id="ARBA00023136"/>
    </source>
</evidence>
<feature type="transmembrane region" description="Helical" evidence="9">
    <location>
        <begin position="561"/>
        <end position="581"/>
    </location>
</feature>
<dbReference type="PANTHER" id="PTHR11629">
    <property type="entry name" value="VACUOLAR PROTON ATPASES"/>
    <property type="match status" value="1"/>
</dbReference>
<evidence type="ECO:0000256" key="9">
    <source>
        <dbReference type="SAM" id="Phobius"/>
    </source>
</evidence>
<feature type="transmembrane region" description="Helical" evidence="9">
    <location>
        <begin position="404"/>
        <end position="429"/>
    </location>
</feature>
<gene>
    <name evidence="10" type="ORF">SAMN02910280_0712</name>
</gene>
<keyword evidence="4 9" id="KW-0812">Transmembrane</keyword>
<dbReference type="GO" id="GO:0016471">
    <property type="term" value="C:vacuolar proton-transporting V-type ATPase complex"/>
    <property type="evidence" value="ECO:0007669"/>
    <property type="project" value="TreeGrafter"/>
</dbReference>
<dbReference type="Gene3D" id="1.20.1460.20">
    <property type="match status" value="1"/>
</dbReference>
<dbReference type="Proteomes" id="UP000183461">
    <property type="component" value="Unassembled WGS sequence"/>
</dbReference>
<dbReference type="EMBL" id="FPIP01000001">
    <property type="protein sequence ID" value="SFW13731.1"/>
    <property type="molecule type" value="Genomic_DNA"/>
</dbReference>
<evidence type="ECO:0000256" key="5">
    <source>
        <dbReference type="ARBA" id="ARBA00022989"/>
    </source>
</evidence>
<keyword evidence="5 9" id="KW-1133">Transmembrane helix</keyword>
<dbReference type="Gene3D" id="3.30.70.2750">
    <property type="match status" value="1"/>
</dbReference>
<evidence type="ECO:0000256" key="2">
    <source>
        <dbReference type="ARBA" id="ARBA00009904"/>
    </source>
</evidence>
<feature type="transmembrane region" description="Helical" evidence="9">
    <location>
        <begin position="481"/>
        <end position="504"/>
    </location>
</feature>
<protein>
    <submittedName>
        <fullName evidence="10">V/A-type H+-transporting ATPase subunit I</fullName>
    </submittedName>
</protein>
<dbReference type="PANTHER" id="PTHR11629:SF63">
    <property type="entry name" value="V-TYPE PROTON ATPASE SUBUNIT A"/>
    <property type="match status" value="1"/>
</dbReference>
<dbReference type="GO" id="GO:0046961">
    <property type="term" value="F:proton-transporting ATPase activity, rotational mechanism"/>
    <property type="evidence" value="ECO:0007669"/>
    <property type="project" value="InterPro"/>
</dbReference>
<evidence type="ECO:0000256" key="1">
    <source>
        <dbReference type="ARBA" id="ARBA00004141"/>
    </source>
</evidence>
<evidence type="ECO:0000256" key="4">
    <source>
        <dbReference type="ARBA" id="ARBA00022692"/>
    </source>
</evidence>
<feature type="transmembrane region" description="Helical" evidence="9">
    <location>
        <begin position="356"/>
        <end position="383"/>
    </location>
</feature>
<feature type="transmembrane region" description="Helical" evidence="9">
    <location>
        <begin position="536"/>
        <end position="555"/>
    </location>
</feature>
<keyword evidence="6" id="KW-0406">Ion transport</keyword>
<feature type="transmembrane region" description="Helical" evidence="9">
    <location>
        <begin position="449"/>
        <end position="469"/>
    </location>
</feature>
<sequence>MAKLRMKKIELIAMLTDSKKIIELLQRRGVVEISKNDDEELENTNVTAVVGEFDKFRNTAVQALEIIDSYFPEKVGLADMFSGKTEVEKHEFGKEAMQMEKVMSAANEIIKNQRIITESNASISQLEIKCDMLERWTPLDVPLNFKGTASTSAYIGTLPYQITAEELEQQLPDNCSVEVVSGSKEQTNLFILCSKDSYEEAGDKLRKLAFATVSEPESKTPNELIASYKEEAEKLEKKIEDAKSSIEKLTENRKQLRFVIDYLQMRKEKYDALSGLGFTESTFVLTGYIPEKYAESLKKEIEAKYTAAITFTDPTDEDDVPVLLENSKFSAPVEGITKMYAMPGKGDVDPTPVMSFFYYLFFGMMLSDAGYGILMIIGTTIALKKFKLETSMKKTLTMFRNCGISTVFWGALFGSWFGDIAQVVARNFFDKEIGSLALWFEPLTDPVKLLLVSFGLGILHLFLGVAVAFKMTWDSGKKLDAIFDALPIYLIVLGVAPLGAGMFIQVPDVLSKTGIYMLITGVIILVLTAGRTSKSIFGKFFGGLYALYNTATGYFGDILSYSRLLALGLATGSIASVINLIGTMPENKVFKLILLIIVFVVGHIANLAINLLGAYVHTDRLQFVELFSKFYTGGGREFAPLTVNTKYIKFKEENSND</sequence>
<reference evidence="10 11" key="1">
    <citation type="submission" date="2016-11" db="EMBL/GenBank/DDBJ databases">
        <authorList>
            <person name="Jaros S."/>
            <person name="Januszkiewicz K."/>
            <person name="Wedrychowicz H."/>
        </authorList>
    </citation>
    <scope>NUCLEOTIDE SEQUENCE [LARGE SCALE GENOMIC DNA]</scope>
    <source>
        <strain evidence="10 11">YL228</strain>
    </source>
</reference>
<name>A0A1K1LS87_RUMFL</name>
<dbReference type="GO" id="GO:0033179">
    <property type="term" value="C:proton-transporting V-type ATPase, V0 domain"/>
    <property type="evidence" value="ECO:0007669"/>
    <property type="project" value="InterPro"/>
</dbReference>
<dbReference type="Gene3D" id="3.30.70.2170">
    <property type="match status" value="1"/>
</dbReference>
<evidence type="ECO:0000256" key="3">
    <source>
        <dbReference type="ARBA" id="ARBA00022448"/>
    </source>
</evidence>
<comment type="similarity">
    <text evidence="2">Belongs to the V-ATPase 116 kDa subunit family.</text>
</comment>